<dbReference type="InterPro" id="IPR000999">
    <property type="entry name" value="RNase_III_dom"/>
</dbReference>
<gene>
    <name evidence="2" type="ORF">SZ63_09575</name>
</gene>
<evidence type="ECO:0000313" key="3">
    <source>
        <dbReference type="Proteomes" id="UP000035301"/>
    </source>
</evidence>
<dbReference type="Gene3D" id="1.10.1520.10">
    <property type="entry name" value="Ribonuclease III domain"/>
    <property type="match status" value="1"/>
</dbReference>
<dbReference type="OrthoDB" id="106853at2157"/>
<feature type="domain" description="RNase III" evidence="1">
    <location>
        <begin position="2"/>
        <end position="132"/>
    </location>
</feature>
<name>A0A0H1QYI3_9EURY</name>
<protein>
    <recommendedName>
        <fullName evidence="1">RNase III domain-containing protein</fullName>
    </recommendedName>
</protein>
<dbReference type="GO" id="GO:0004525">
    <property type="term" value="F:ribonuclease III activity"/>
    <property type="evidence" value="ECO:0007669"/>
    <property type="project" value="InterPro"/>
</dbReference>
<accession>A0A0H1QYI3</accession>
<dbReference type="Proteomes" id="UP000035301">
    <property type="component" value="Unassembled WGS sequence"/>
</dbReference>
<reference evidence="2 3" key="1">
    <citation type="journal article" date="2015" name="Int. J. Syst. Evol. Microbiol.">
        <title>Methanoculleus sediminis sp. nov., a methanogen from sediments near a submarine mud volcano.</title>
        <authorList>
            <person name="Chen S.C."/>
            <person name="Chen M.F."/>
            <person name="Lai M.C."/>
            <person name="Weng C.Y."/>
            <person name="Wu S.Y."/>
            <person name="Lin S."/>
            <person name="Yang T.F."/>
            <person name="Chen P.C."/>
        </authorList>
    </citation>
    <scope>NUCLEOTIDE SEQUENCE [LARGE SCALE GENOMIC DNA]</scope>
    <source>
        <strain evidence="2 3">S3Fa</strain>
    </source>
</reference>
<proteinExistence type="predicted"/>
<comment type="caution">
    <text evidence="2">The sequence shown here is derived from an EMBL/GenBank/DDBJ whole genome shotgun (WGS) entry which is preliminary data.</text>
</comment>
<dbReference type="PROSITE" id="PS50142">
    <property type="entry name" value="RNASE_3_2"/>
    <property type="match status" value="1"/>
</dbReference>
<dbReference type="GO" id="GO:0006396">
    <property type="term" value="P:RNA processing"/>
    <property type="evidence" value="ECO:0007669"/>
    <property type="project" value="InterPro"/>
</dbReference>
<evidence type="ECO:0000259" key="1">
    <source>
        <dbReference type="PROSITE" id="PS50142"/>
    </source>
</evidence>
<dbReference type="CDD" id="cd00593">
    <property type="entry name" value="RIBOc"/>
    <property type="match status" value="1"/>
</dbReference>
<evidence type="ECO:0000313" key="2">
    <source>
        <dbReference type="EMBL" id="KLK87844.1"/>
    </source>
</evidence>
<dbReference type="STRING" id="1550566.SZ63_09575"/>
<dbReference type="SMART" id="SM00535">
    <property type="entry name" value="RIBOc"/>
    <property type="match status" value="1"/>
</dbReference>
<dbReference type="Pfam" id="PF14622">
    <property type="entry name" value="Ribonucleas_3_3"/>
    <property type="match status" value="1"/>
</dbReference>
<dbReference type="PATRIC" id="fig|1550566.3.peg.2083"/>
<organism evidence="2 3">
    <name type="scientific">Methanoculleus sediminis</name>
    <dbReference type="NCBI Taxonomy" id="1550566"/>
    <lineage>
        <taxon>Archaea</taxon>
        <taxon>Methanobacteriati</taxon>
        <taxon>Methanobacteriota</taxon>
        <taxon>Stenosarchaea group</taxon>
        <taxon>Methanomicrobia</taxon>
        <taxon>Methanomicrobiales</taxon>
        <taxon>Methanomicrobiaceae</taxon>
        <taxon>Methanoculleus</taxon>
    </lineage>
</organism>
<dbReference type="EMBL" id="JXOJ01000004">
    <property type="protein sequence ID" value="KLK87844.1"/>
    <property type="molecule type" value="Genomic_DNA"/>
</dbReference>
<sequence length="158" mass="18371">MEDRLEERINYHFEDKDLLRRALLHRSRSNEERQKQKICEDQDALRTLGDAVLKAILCDLLMRSGYETKGEITIKKSTIERRPFLAELGRGFDLQDKILVGEGARMQKHNEEPNVIAETLEAIIGAMYLDGGYESAKKAVSGWYEPYREEMLKRQIPE</sequence>
<dbReference type="InterPro" id="IPR036389">
    <property type="entry name" value="RNase_III_sf"/>
</dbReference>
<dbReference type="AlphaFoldDB" id="A0A0H1QYI3"/>
<keyword evidence="3" id="KW-1185">Reference proteome</keyword>
<dbReference type="SUPFAM" id="SSF69065">
    <property type="entry name" value="RNase III domain-like"/>
    <property type="match status" value="1"/>
</dbReference>
<dbReference type="RefSeq" id="WP_048184640.1">
    <property type="nucleotide sequence ID" value="NZ_JXOJ01000004.1"/>
</dbReference>